<dbReference type="InterPro" id="IPR001739">
    <property type="entry name" value="Methyl_CpG_DNA-bd"/>
</dbReference>
<feature type="compositionally biased region" description="Basic and acidic residues" evidence="13">
    <location>
        <begin position="935"/>
        <end position="955"/>
    </location>
</feature>
<protein>
    <submittedName>
        <fullName evidence="16">Bromodomain adjacent to zinc finger domain 2B</fullName>
    </submittedName>
</protein>
<feature type="compositionally biased region" description="Basic and acidic residues" evidence="13">
    <location>
        <begin position="691"/>
        <end position="704"/>
    </location>
</feature>
<feature type="compositionally biased region" description="Basic and acidic residues" evidence="13">
    <location>
        <begin position="1121"/>
        <end position="1141"/>
    </location>
</feature>
<keyword evidence="10" id="KW-0804">Transcription</keyword>
<evidence type="ECO:0000259" key="15">
    <source>
        <dbReference type="PROSITE" id="PS50982"/>
    </source>
</evidence>
<keyword evidence="4" id="KW-0863">Zinc-finger</keyword>
<feature type="compositionally biased region" description="Acidic residues" evidence="13">
    <location>
        <begin position="1404"/>
        <end position="1429"/>
    </location>
</feature>
<comment type="subcellular location">
    <subcellularLocation>
        <location evidence="1">Nucleus</location>
    </subcellularLocation>
</comment>
<feature type="compositionally biased region" description="Low complexity" evidence="13">
    <location>
        <begin position="766"/>
        <end position="779"/>
    </location>
</feature>
<dbReference type="Gene3D" id="3.30.890.10">
    <property type="entry name" value="Methyl-cpg-binding Protein 2, Chain A"/>
    <property type="match status" value="1"/>
</dbReference>
<dbReference type="Pfam" id="PF02791">
    <property type="entry name" value="DDT"/>
    <property type="match status" value="1"/>
</dbReference>
<feature type="compositionally biased region" description="Polar residues" evidence="13">
    <location>
        <begin position="573"/>
        <end position="586"/>
    </location>
</feature>
<feature type="compositionally biased region" description="Acidic residues" evidence="13">
    <location>
        <begin position="279"/>
        <end position="304"/>
    </location>
</feature>
<dbReference type="Proteomes" id="UP000314982">
    <property type="component" value="Unassembled WGS sequence"/>
</dbReference>
<keyword evidence="6" id="KW-0805">Transcription regulation</keyword>
<feature type="region of interest" description="Disordered" evidence="13">
    <location>
        <begin position="552"/>
        <end position="586"/>
    </location>
</feature>
<dbReference type="SUPFAM" id="SSF54171">
    <property type="entry name" value="DNA-binding domain"/>
    <property type="match status" value="1"/>
</dbReference>
<evidence type="ECO:0000256" key="5">
    <source>
        <dbReference type="ARBA" id="ARBA00022833"/>
    </source>
</evidence>
<reference evidence="17" key="1">
    <citation type="submission" date="2018-06" db="EMBL/GenBank/DDBJ databases">
        <title>Genome assembly of Danube salmon.</title>
        <authorList>
            <person name="Macqueen D.J."/>
            <person name="Gundappa M.K."/>
        </authorList>
    </citation>
    <scope>NUCLEOTIDE SEQUENCE [LARGE SCALE GENOMIC DNA]</scope>
</reference>
<dbReference type="GO" id="GO:0008270">
    <property type="term" value="F:zinc ion binding"/>
    <property type="evidence" value="ECO:0007669"/>
    <property type="project" value="UniProtKB-KW"/>
</dbReference>
<evidence type="ECO:0000313" key="16">
    <source>
        <dbReference type="Ensembl" id="ENSHHUP00000086545.1"/>
    </source>
</evidence>
<feature type="compositionally biased region" description="Low complexity" evidence="13">
    <location>
        <begin position="7"/>
        <end position="42"/>
    </location>
</feature>
<dbReference type="GO" id="GO:0005634">
    <property type="term" value="C:nucleus"/>
    <property type="evidence" value="ECO:0007669"/>
    <property type="project" value="UniProtKB-SubCell"/>
</dbReference>
<dbReference type="Pfam" id="PF01429">
    <property type="entry name" value="MBD"/>
    <property type="match status" value="1"/>
</dbReference>
<feature type="domain" description="MBD" evidence="15">
    <location>
        <begin position="832"/>
        <end position="903"/>
    </location>
</feature>
<proteinExistence type="inferred from homology"/>
<evidence type="ECO:0000256" key="4">
    <source>
        <dbReference type="ARBA" id="ARBA00022771"/>
    </source>
</evidence>
<feature type="region of interest" description="Disordered" evidence="13">
    <location>
        <begin position="160"/>
        <end position="507"/>
    </location>
</feature>
<dbReference type="SMART" id="SM00571">
    <property type="entry name" value="DDT"/>
    <property type="match status" value="1"/>
</dbReference>
<keyword evidence="17" id="KW-1185">Reference proteome</keyword>
<keyword evidence="11" id="KW-0539">Nucleus</keyword>
<keyword evidence="3" id="KW-0479">Metal-binding</keyword>
<dbReference type="Ensembl" id="ENSHHUT00000089250.1">
    <property type="protein sequence ID" value="ENSHHUP00000086545.1"/>
    <property type="gene ID" value="ENSHHUG00000050092.1"/>
</dbReference>
<keyword evidence="5" id="KW-0862">Zinc</keyword>
<sequence>MESGERLASPSSAPSSLHITTSAVSSVGSSPAPASAKTPSSKCGVTPSHAALGSPLTACGHLFQVAGDQHFNMSTVSSAFPIVNHPAFGLYTTSSGRSEFGGLGSLGMSAALAAHSQLGAFPGMGAFPEWWRAAEAQGRGAAAFFPHLLGLPSMFLPQLQQSHDPSPFQARTPSKNGRATAKGVNGAVNGSRISTVSGSSFSTTATTFSTQGNTEKQKATNGSGRSRKSHQGVTQVKEKSVQKTKEKKLSKKPVESSSNSDSESGSSSDISSEGVNSSDSDDLDEEDDDDDDDDQSNDSDDSDSEKESRVKRKIKSLTQSTADSKKKRPHAAEGEKARDARDSRSGLLQKHPDEAFLHFLHYPLQPSPQPPALSQSTSLVFQSSRNREEELKQHTSVIQATGLASTKPLALVKPRREASSPQPTRPFSLSSSPKPFSLSSSPKPNSLSSSPKPISLCSSPKPLSLSSSPKPPSLSSSPKPPTLSPSHKPKSRTGSPKPLTLSDSMKSGSRNFLDETLLHINNFKLKQPFLSQEHFKQAFPLPVMHQDLFKSPKKKKMATSSSSSLALPKLSPETPSSHGLPSPHTNHSNLFLASSLLGTHPKGVIHSKVQDAPLALITNPRSSSQNRSTINNPLLAATSPPFSMPVNLSTGHKEHSSGALGWASTSPGLAHRAGKSKSQTHLVQSQVELFRGTESDIPSSKDSDDSVEDEDDEHDDDDDDDEEDSDDSLSESESNLESDSDDVKDRDETTTDTEADRTPLKRTKGSSSLLDTTSSSLSASCSPLNLQVIKASGGLPTPAMVTSSGALAYHSTPSSSYTLCSTPPGTGKRRRVTDERKLRTPLEFGWQRETRICNVAGRLQGDVAYYAPCGKKLRQYPDVMKYVSRNGISDITRDHFSFSAKIRVGDFYEAREGPQGLQWSLLTEDEVIPRILAMEGRRGHPPKPEHQGRGDEGPRSRRSKGRLPNVGEADFPGATDAKHLRKLEAQEIARQAAQIKMMRKLEKQAMALAAKEARKQQAIMAAEEKRKQKEQVKIVKQQEKIKRIQRIQMEKELRAQQILETKRKKKEEAANAKIMEAEKRIKEKEMRRQQAVILKHQELERHRLDMERERRRQHMMLTKAMDARKKAEERERLKQEKKDEKRLNKERKLELRRLELEIAKELKKPNEDMCLADHKTLPELSRIPGLVLPGSSFSDCLMVMQFLRSFGKVLGFDVDAHIPNLSVLQEGLLNLGDSMGHVQDLLVRMLSAVVCDPGLPPGHRTKTALGDHLSNVGINRDNVSEVLRVYMEAHCGGTELQTDLGEVTASLKTKAFQAHTATQKASVLAFLVNELSCSKSVVSEIDKNIDHMTNLRRDKWVIEGTLRNLRIIHAKKTGKRDSGVGGEETQSLGTPTPGQKRKRKGGDSEEDEDDDEDSEDQGDEDDEEEEEEEERGKKGKKGETCEDEVSEKIVTFPHDLSTEPNDNGVVPSGTLFTVLHYIVNRMPFGTQPQSLFVYCKCQPLFWCQMNVIFPSRMMGTRHPV</sequence>
<evidence type="ECO:0000256" key="9">
    <source>
        <dbReference type="ARBA" id="ARBA00023125"/>
    </source>
</evidence>
<evidence type="ECO:0000313" key="17">
    <source>
        <dbReference type="Proteomes" id="UP000314982"/>
    </source>
</evidence>
<feature type="domain" description="DDT" evidence="14">
    <location>
        <begin position="1190"/>
        <end position="1255"/>
    </location>
</feature>
<dbReference type="GO" id="GO:0000785">
    <property type="term" value="C:chromatin"/>
    <property type="evidence" value="ECO:0007669"/>
    <property type="project" value="TreeGrafter"/>
</dbReference>
<evidence type="ECO:0000256" key="7">
    <source>
        <dbReference type="ARBA" id="ARBA00023054"/>
    </source>
</evidence>
<evidence type="ECO:0000256" key="11">
    <source>
        <dbReference type="ARBA" id="ARBA00023242"/>
    </source>
</evidence>
<accession>A0A4W5RK06</accession>
<dbReference type="SMART" id="SM00391">
    <property type="entry name" value="MBD"/>
    <property type="match status" value="1"/>
</dbReference>
<evidence type="ECO:0000256" key="3">
    <source>
        <dbReference type="ARBA" id="ARBA00022723"/>
    </source>
</evidence>
<feature type="region of interest" description="Disordered" evidence="13">
    <location>
        <begin position="1373"/>
        <end position="1445"/>
    </location>
</feature>
<feature type="compositionally biased region" description="Basic and acidic residues" evidence="13">
    <location>
        <begin position="330"/>
        <end position="356"/>
    </location>
</feature>
<dbReference type="STRING" id="62062.ENSHHUP00000086545"/>
<dbReference type="PROSITE" id="PS50982">
    <property type="entry name" value="MBD"/>
    <property type="match status" value="1"/>
</dbReference>
<keyword evidence="7 12" id="KW-0175">Coiled coil</keyword>
<evidence type="ECO:0000256" key="13">
    <source>
        <dbReference type="SAM" id="MobiDB-lite"/>
    </source>
</evidence>
<evidence type="ECO:0000256" key="2">
    <source>
        <dbReference type="ARBA" id="ARBA00007444"/>
    </source>
</evidence>
<keyword evidence="8" id="KW-0103">Bromodomain</keyword>
<evidence type="ECO:0000256" key="6">
    <source>
        <dbReference type="ARBA" id="ARBA00023015"/>
    </source>
</evidence>
<evidence type="ECO:0000256" key="1">
    <source>
        <dbReference type="ARBA" id="ARBA00004123"/>
    </source>
</evidence>
<feature type="region of interest" description="Disordered" evidence="13">
    <location>
        <begin position="934"/>
        <end position="975"/>
    </location>
</feature>
<feature type="compositionally biased region" description="Polar residues" evidence="13">
    <location>
        <begin position="211"/>
        <end position="224"/>
    </location>
</feature>
<evidence type="ECO:0000256" key="8">
    <source>
        <dbReference type="ARBA" id="ARBA00023117"/>
    </source>
</evidence>
<dbReference type="GO" id="GO:0003677">
    <property type="term" value="F:DNA binding"/>
    <property type="evidence" value="ECO:0007669"/>
    <property type="project" value="UniProtKB-KW"/>
</dbReference>
<feature type="coiled-coil region" evidence="12">
    <location>
        <begin position="998"/>
        <end position="1094"/>
    </location>
</feature>
<evidence type="ECO:0000256" key="10">
    <source>
        <dbReference type="ARBA" id="ARBA00023163"/>
    </source>
</evidence>
<feature type="region of interest" description="Disordered" evidence="13">
    <location>
        <begin position="1120"/>
        <end position="1141"/>
    </location>
</feature>
<feature type="compositionally biased region" description="Acidic residues" evidence="13">
    <location>
        <begin position="705"/>
        <end position="740"/>
    </location>
</feature>
<feature type="region of interest" description="Disordered" evidence="13">
    <location>
        <begin position="617"/>
        <end position="779"/>
    </location>
</feature>
<feature type="region of interest" description="Disordered" evidence="13">
    <location>
        <begin position="1"/>
        <end position="42"/>
    </location>
</feature>
<feature type="compositionally biased region" description="Polar residues" evidence="13">
    <location>
        <begin position="676"/>
        <end position="687"/>
    </location>
</feature>
<dbReference type="InterPro" id="IPR018501">
    <property type="entry name" value="DDT_dom"/>
</dbReference>
<feature type="compositionally biased region" description="Polar residues" evidence="13">
    <location>
        <begin position="160"/>
        <end position="177"/>
    </location>
</feature>
<feature type="compositionally biased region" description="Low complexity" evidence="13">
    <location>
        <begin position="255"/>
        <end position="278"/>
    </location>
</feature>
<feature type="compositionally biased region" description="Polar residues" evidence="13">
    <location>
        <begin position="1384"/>
        <end position="1393"/>
    </location>
</feature>
<reference evidence="16" key="2">
    <citation type="submission" date="2025-08" db="UniProtKB">
        <authorList>
            <consortium name="Ensembl"/>
        </authorList>
    </citation>
    <scope>IDENTIFICATION</scope>
</reference>
<feature type="compositionally biased region" description="Low complexity" evidence="13">
    <location>
        <begin position="558"/>
        <end position="572"/>
    </location>
</feature>
<dbReference type="PANTHER" id="PTHR45915:SF1">
    <property type="entry name" value="BROMODOMAIN ADJACENT TO ZINC FINGER DOMAIN PROTEIN 2B"/>
    <property type="match status" value="1"/>
</dbReference>
<evidence type="ECO:0000259" key="14">
    <source>
        <dbReference type="PROSITE" id="PS50827"/>
    </source>
</evidence>
<evidence type="ECO:0000256" key="12">
    <source>
        <dbReference type="SAM" id="Coils"/>
    </source>
</evidence>
<dbReference type="CDD" id="cd01397">
    <property type="entry name" value="HAT_MBD"/>
    <property type="match status" value="1"/>
</dbReference>
<organism evidence="16 17">
    <name type="scientific">Hucho hucho</name>
    <name type="common">huchen</name>
    <dbReference type="NCBI Taxonomy" id="62062"/>
    <lineage>
        <taxon>Eukaryota</taxon>
        <taxon>Metazoa</taxon>
        <taxon>Chordata</taxon>
        <taxon>Craniata</taxon>
        <taxon>Vertebrata</taxon>
        <taxon>Euteleostomi</taxon>
        <taxon>Actinopterygii</taxon>
        <taxon>Neopterygii</taxon>
        <taxon>Teleostei</taxon>
        <taxon>Protacanthopterygii</taxon>
        <taxon>Salmoniformes</taxon>
        <taxon>Salmonidae</taxon>
        <taxon>Salmoninae</taxon>
        <taxon>Hucho</taxon>
    </lineage>
</organism>
<feature type="compositionally biased region" description="Basic and acidic residues" evidence="13">
    <location>
        <begin position="741"/>
        <end position="759"/>
    </location>
</feature>
<dbReference type="GeneTree" id="ENSGT00940000155359"/>
<dbReference type="InterPro" id="IPR016177">
    <property type="entry name" value="DNA-bd_dom_sf"/>
</dbReference>
<feature type="compositionally biased region" description="Low complexity" evidence="13">
    <location>
        <begin position="194"/>
        <end position="210"/>
    </location>
</feature>
<feature type="compositionally biased region" description="Polar residues" evidence="13">
    <location>
        <begin position="619"/>
        <end position="632"/>
    </location>
</feature>
<dbReference type="PANTHER" id="PTHR45915">
    <property type="entry name" value="TRANSCRIPTION INTERMEDIARY FACTOR"/>
    <property type="match status" value="1"/>
</dbReference>
<feature type="compositionally biased region" description="Polar residues" evidence="13">
    <location>
        <begin position="394"/>
        <end position="404"/>
    </location>
</feature>
<reference evidence="16" key="3">
    <citation type="submission" date="2025-09" db="UniProtKB">
        <authorList>
            <consortium name="Ensembl"/>
        </authorList>
    </citation>
    <scope>IDENTIFICATION</scope>
</reference>
<feature type="compositionally biased region" description="Low complexity" evidence="13">
    <location>
        <begin position="428"/>
        <end position="477"/>
    </location>
</feature>
<keyword evidence="9" id="KW-0238">DNA-binding</keyword>
<name>A0A4W5RK06_9TELE</name>
<dbReference type="FunFam" id="3.30.890.10:FF:000002">
    <property type="entry name" value="Bromodomain adjacent to zinc finger domain protein 2B"/>
    <property type="match status" value="1"/>
</dbReference>
<comment type="similarity">
    <text evidence="2">Belongs to the WAL family.</text>
</comment>
<dbReference type="PROSITE" id="PS50827">
    <property type="entry name" value="DDT"/>
    <property type="match status" value="1"/>
</dbReference>